<dbReference type="EMBL" id="JPOX01000008">
    <property type="protein sequence ID" value="KFX50115.1"/>
    <property type="molecule type" value="Genomic_DNA"/>
</dbReference>
<evidence type="ECO:0000313" key="15">
    <source>
        <dbReference type="EMBL" id="KFX50115.1"/>
    </source>
</evidence>
<evidence type="ECO:0000256" key="12">
    <source>
        <dbReference type="PIRSR" id="PIRSR606710-2"/>
    </source>
</evidence>
<protein>
    <recommendedName>
        <fullName evidence="5">mannan endo-1,4-beta-mannosidase</fullName>
        <ecNumber evidence="5">3.2.1.78</ecNumber>
    </recommendedName>
</protein>
<dbReference type="GO" id="GO:0005576">
    <property type="term" value="C:extracellular region"/>
    <property type="evidence" value="ECO:0007669"/>
    <property type="project" value="UniProtKB-SubCell"/>
</dbReference>
<dbReference type="GO" id="GO:0046355">
    <property type="term" value="P:mannan catabolic process"/>
    <property type="evidence" value="ECO:0007669"/>
    <property type="project" value="UniProtKB-ARBA"/>
</dbReference>
<evidence type="ECO:0000256" key="5">
    <source>
        <dbReference type="ARBA" id="ARBA00012706"/>
    </source>
</evidence>
<dbReference type="GO" id="GO:0016985">
    <property type="term" value="F:mannan endo-1,4-beta-mannosidase activity"/>
    <property type="evidence" value="ECO:0007669"/>
    <property type="project" value="UniProtKB-EC"/>
</dbReference>
<sequence length="902" mass="97740">MRRRLLSFHDGIHVTFAPFLTGKHNRRKEQPQIVARARHSGEGPVNMGLVILSFLSVSVLAPRSSPRLIWFRSNTAKIQNQAAMKTTILLASAILGHSVSAQIAIILTRHTPILRITGTATTTTSSTLTTTTSKTTSSTSKTTTTSAPTSTGFSKVNGLNFTIDGKTNYFVGTNTYWLAFLNNKSDVDLVLSDIAASGMKILRVWGFNDVNTVPSPGTVYFQLLANGTATINTGADGLEKLDYVVSSAEAHGIKLIIPFVNNWSDYGGMAAYVTAFGGSQTTWYTNTAAQAAYQAYIKAVVSRYRTSPAIFAWELGNEPRCKGCNTSVLTDWAKTTSAYIKSLDANHMVTTGIEGFGLDAGSDGSYPYTYSEGTNFTALLSIPDIDFGTIHLYPNSWGEALSWGSSWVSTHGAACASIGKPCILEEFGATSDQCANEAPWQATSLNTKGIGADMFWQYGDTLSTGQSPNDGNTIYYGTNTFTCIVTNHNPGKIRQDPARLVTSAEITFGDNDKLSIRHGLYQPFTNYVQDCVAYSITRKTLTLLQTILRLIEKSPRSYYQTLITTTLTTIFCLLSTPSTAQLTASFPLPLPTNRYARDPSIILHKGYYYLFSTSSQLSYWRASSLSGPWLSAGSVLPRGRGSTIDKGNPRQPWAPTILQVNDTFYCFYCVSTLNTRNSSIGVATSDSLDEGAGSWTDHGAIVNTVSGANADVYPYNCSNAIDPSVIADPLCNSGRAWLTFGSYWSGIWQVPLSSDLLSVENAKSPNATHVAFNASFPAEEASFVSYKAPWYYLWYSKGYCCGLDIDDLPTAGTEYSIQVGRSLDVSGPYLDKESVSLAEGGGSMIYGSNHDGQVYAPGSIGVISSDSGKDVLYYHYYYDDGWPVVSSTYAPPLSSAPIQNSK</sequence>
<feature type="active site" description="Proton donor" evidence="11">
    <location>
        <position position="780"/>
    </location>
</feature>
<evidence type="ECO:0000256" key="3">
    <source>
        <dbReference type="ARBA" id="ARBA00005641"/>
    </source>
</evidence>
<evidence type="ECO:0000256" key="7">
    <source>
        <dbReference type="ARBA" id="ARBA00022729"/>
    </source>
</evidence>
<dbReference type="EC" id="3.2.1.78" evidence="5"/>
<feature type="active site" description="Proton acceptor" evidence="11">
    <location>
        <position position="598"/>
    </location>
</feature>
<keyword evidence="6" id="KW-0964">Secreted</keyword>
<accession>A0A093VD55</accession>
<comment type="caution">
    <text evidence="15">The sequence shown here is derived from an EMBL/GenBank/DDBJ whole genome shotgun (WGS) entry which is preliminary data.</text>
</comment>
<dbReference type="CDD" id="cd18831">
    <property type="entry name" value="GH43_AnAbnA-like"/>
    <property type="match status" value="1"/>
</dbReference>
<comment type="similarity">
    <text evidence="3">Belongs to the glycosyl hydrolase 5 (cellulase A) family.</text>
</comment>
<feature type="site" description="Important for catalytic activity, responsible for pKa modulation of the active site Glu and correct orientation of both the proton donor and substrate" evidence="12">
    <location>
        <position position="722"/>
    </location>
</feature>
<dbReference type="PANTHER" id="PTHR31451">
    <property type="match status" value="1"/>
</dbReference>
<dbReference type="PANTHER" id="PTHR31451:SF39">
    <property type="entry name" value="MANNAN ENDO-1,4-BETA-MANNOSIDASE 1"/>
    <property type="match status" value="1"/>
</dbReference>
<evidence type="ECO:0000259" key="14">
    <source>
        <dbReference type="Pfam" id="PF26410"/>
    </source>
</evidence>
<evidence type="ECO:0000256" key="4">
    <source>
        <dbReference type="ARBA" id="ARBA00009865"/>
    </source>
</evidence>
<dbReference type="InterPro" id="IPR023296">
    <property type="entry name" value="Glyco_hydro_beta-prop_sf"/>
</dbReference>
<gene>
    <name evidence="15" type="ORF">GQ26_0082710</name>
</gene>
<dbReference type="InterPro" id="IPR045053">
    <property type="entry name" value="MAN-like"/>
</dbReference>
<reference evidence="15" key="1">
    <citation type="journal article" date="2014" name="PLoS Genet.">
        <title>Signature Gene Expression Reveals Novel Clues to the Molecular Mechanisms of Dimorphic Transition in Penicillium marneffei.</title>
        <authorList>
            <person name="Yang E."/>
            <person name="Wang G."/>
            <person name="Cai J."/>
            <person name="Woo P.C."/>
            <person name="Lau S.K."/>
            <person name="Yuen K.-Y."/>
            <person name="Chow W.-N."/>
            <person name="Lin X."/>
        </authorList>
    </citation>
    <scope>NUCLEOTIDE SEQUENCE [LARGE SCALE GENOMIC DNA]</scope>
    <source>
        <strain evidence="15">PM1</strain>
    </source>
</reference>
<keyword evidence="9" id="KW-0119">Carbohydrate metabolism</keyword>
<dbReference type="InterPro" id="IPR001547">
    <property type="entry name" value="Glyco_hydro_5"/>
</dbReference>
<proteinExistence type="inferred from homology"/>
<dbReference type="Gene3D" id="3.20.20.80">
    <property type="entry name" value="Glycosidases"/>
    <property type="match status" value="1"/>
</dbReference>
<feature type="region of interest" description="Disordered" evidence="13">
    <location>
        <begin position="124"/>
        <end position="149"/>
    </location>
</feature>
<evidence type="ECO:0000256" key="13">
    <source>
        <dbReference type="SAM" id="MobiDB-lite"/>
    </source>
</evidence>
<dbReference type="FunFam" id="3.20.20.80:FF:000076">
    <property type="entry name" value="Mannan endo-1,4-beta-mannosidase A"/>
    <property type="match status" value="1"/>
</dbReference>
<organism evidence="15">
    <name type="scientific">Talaromyces marneffei PM1</name>
    <dbReference type="NCBI Taxonomy" id="1077442"/>
    <lineage>
        <taxon>Eukaryota</taxon>
        <taxon>Fungi</taxon>
        <taxon>Dikarya</taxon>
        <taxon>Ascomycota</taxon>
        <taxon>Pezizomycotina</taxon>
        <taxon>Eurotiomycetes</taxon>
        <taxon>Eurotiomycetidae</taxon>
        <taxon>Eurotiales</taxon>
        <taxon>Trichocomaceae</taxon>
        <taxon>Talaromyces</taxon>
        <taxon>Talaromyces sect. Talaromyces</taxon>
    </lineage>
</organism>
<evidence type="ECO:0000256" key="6">
    <source>
        <dbReference type="ARBA" id="ARBA00022525"/>
    </source>
</evidence>
<evidence type="ECO:0000256" key="2">
    <source>
        <dbReference type="ARBA" id="ARBA00004613"/>
    </source>
</evidence>
<dbReference type="Gene3D" id="2.115.10.20">
    <property type="entry name" value="Glycosyl hydrolase domain, family 43"/>
    <property type="match status" value="1"/>
</dbReference>
<comment type="similarity">
    <text evidence="4">Belongs to the glycosyl hydrolase 43 family.</text>
</comment>
<dbReference type="SUPFAM" id="SSF51445">
    <property type="entry name" value="(Trans)glycosidases"/>
    <property type="match status" value="1"/>
</dbReference>
<keyword evidence="8" id="KW-0378">Hydrolase</keyword>
<evidence type="ECO:0000256" key="1">
    <source>
        <dbReference type="ARBA" id="ARBA00001678"/>
    </source>
</evidence>
<dbReference type="Pfam" id="PF26410">
    <property type="entry name" value="GH5_mannosidase"/>
    <property type="match status" value="1"/>
</dbReference>
<feature type="domain" description="Glycoside hydrolase family 5" evidence="14">
    <location>
        <begin position="153"/>
        <end position="455"/>
    </location>
</feature>
<evidence type="ECO:0000256" key="11">
    <source>
        <dbReference type="PIRSR" id="PIRSR606710-1"/>
    </source>
</evidence>
<dbReference type="InterPro" id="IPR006710">
    <property type="entry name" value="Glyco_hydro_43"/>
</dbReference>
<dbReference type="InterPro" id="IPR017853">
    <property type="entry name" value="GH"/>
</dbReference>
<comment type="subcellular location">
    <subcellularLocation>
        <location evidence="2">Secreted</location>
    </subcellularLocation>
</comment>
<evidence type="ECO:0000256" key="9">
    <source>
        <dbReference type="ARBA" id="ARBA00023277"/>
    </source>
</evidence>
<keyword evidence="10" id="KW-0326">Glycosidase</keyword>
<dbReference type="HOGENOM" id="CLU_333746_0_0_1"/>
<evidence type="ECO:0000256" key="10">
    <source>
        <dbReference type="ARBA" id="ARBA00023295"/>
    </source>
</evidence>
<keyword evidence="7" id="KW-0732">Signal</keyword>
<dbReference type="Pfam" id="PF04616">
    <property type="entry name" value="Glyco_hydro_43"/>
    <property type="match status" value="1"/>
</dbReference>
<dbReference type="AlphaFoldDB" id="A0A093VD55"/>
<name>A0A093VD55_TALMA</name>
<evidence type="ECO:0000256" key="8">
    <source>
        <dbReference type="ARBA" id="ARBA00022801"/>
    </source>
</evidence>
<dbReference type="SUPFAM" id="SSF75005">
    <property type="entry name" value="Arabinanase/levansucrase/invertase"/>
    <property type="match status" value="1"/>
</dbReference>
<comment type="catalytic activity">
    <reaction evidence="1">
        <text>Random hydrolysis of (1-&gt;4)-beta-D-mannosidic linkages in mannans, galactomannans and glucomannans.</text>
        <dbReference type="EC" id="3.2.1.78"/>
    </reaction>
</comment>